<name>A0A1H0ET42_9HYPH</name>
<dbReference type="Proteomes" id="UP000198793">
    <property type="component" value="Unassembled WGS sequence"/>
</dbReference>
<dbReference type="EMBL" id="FNIT01000002">
    <property type="protein sequence ID" value="SDN85564.1"/>
    <property type="molecule type" value="Genomic_DNA"/>
</dbReference>
<gene>
    <name evidence="2" type="ORF">SAMN05192530_102209</name>
</gene>
<keyword evidence="3" id="KW-1185">Reference proteome</keyword>
<proteinExistence type="predicted"/>
<sequence>MLDPHADPLLDADDTRLLVEIGFLALTAGRFGEARDIFEGALAARPAEEAGAIGIGLVALAAGEVGPAVRHFRAMPPSDAASAYLGLALLKAGERDEAERLLRDVAARAREPAFRILAQATLDDAQS</sequence>
<dbReference type="InterPro" id="IPR011990">
    <property type="entry name" value="TPR-like_helical_dom_sf"/>
</dbReference>
<evidence type="ECO:0000313" key="2">
    <source>
        <dbReference type="EMBL" id="SDN85564.1"/>
    </source>
</evidence>
<dbReference type="SUPFAM" id="SSF48452">
    <property type="entry name" value="TPR-like"/>
    <property type="match status" value="1"/>
</dbReference>
<dbReference type="STRING" id="1166073.SAMN05192530_102209"/>
<keyword evidence="1" id="KW-0802">TPR repeat</keyword>
<protein>
    <recommendedName>
        <fullName evidence="4">Tetratricopeptide repeat-containing protein</fullName>
    </recommendedName>
</protein>
<feature type="repeat" description="TPR" evidence="1">
    <location>
        <begin position="15"/>
        <end position="48"/>
    </location>
</feature>
<evidence type="ECO:0000313" key="3">
    <source>
        <dbReference type="Proteomes" id="UP000198793"/>
    </source>
</evidence>
<evidence type="ECO:0008006" key="4">
    <source>
        <dbReference type="Google" id="ProtNLM"/>
    </source>
</evidence>
<dbReference type="OrthoDB" id="8453062at2"/>
<accession>A0A1H0ET42</accession>
<organism evidence="2 3">
    <name type="scientific">Aureimonas jatrophae</name>
    <dbReference type="NCBI Taxonomy" id="1166073"/>
    <lineage>
        <taxon>Bacteria</taxon>
        <taxon>Pseudomonadati</taxon>
        <taxon>Pseudomonadota</taxon>
        <taxon>Alphaproteobacteria</taxon>
        <taxon>Hyphomicrobiales</taxon>
        <taxon>Aurantimonadaceae</taxon>
        <taxon>Aureimonas</taxon>
    </lineage>
</organism>
<evidence type="ECO:0000256" key="1">
    <source>
        <dbReference type="PROSITE-ProRule" id="PRU00339"/>
    </source>
</evidence>
<reference evidence="2 3" key="1">
    <citation type="submission" date="2016-10" db="EMBL/GenBank/DDBJ databases">
        <authorList>
            <person name="de Groot N.N."/>
        </authorList>
    </citation>
    <scope>NUCLEOTIDE SEQUENCE [LARGE SCALE GENOMIC DNA]</scope>
    <source>
        <strain evidence="3">L7-484,KACC 16230,DSM 25025</strain>
    </source>
</reference>
<dbReference type="Gene3D" id="1.25.40.10">
    <property type="entry name" value="Tetratricopeptide repeat domain"/>
    <property type="match status" value="1"/>
</dbReference>
<dbReference type="AlphaFoldDB" id="A0A1H0ET42"/>
<dbReference type="RefSeq" id="WP_139183935.1">
    <property type="nucleotide sequence ID" value="NZ_FNIT01000002.1"/>
</dbReference>
<dbReference type="PROSITE" id="PS50005">
    <property type="entry name" value="TPR"/>
    <property type="match status" value="1"/>
</dbReference>
<dbReference type="InterPro" id="IPR019734">
    <property type="entry name" value="TPR_rpt"/>
</dbReference>